<dbReference type="Gene3D" id="3.40.50.12580">
    <property type="match status" value="1"/>
</dbReference>
<dbReference type="Pfam" id="PF04464">
    <property type="entry name" value="Glyphos_transf"/>
    <property type="match status" value="1"/>
</dbReference>
<organism evidence="1 2">
    <name type="scientific">Metabacillus rhizolycopersici</name>
    <dbReference type="NCBI Taxonomy" id="2875709"/>
    <lineage>
        <taxon>Bacteria</taxon>
        <taxon>Bacillati</taxon>
        <taxon>Bacillota</taxon>
        <taxon>Bacilli</taxon>
        <taxon>Bacillales</taxon>
        <taxon>Bacillaceae</taxon>
        <taxon>Metabacillus</taxon>
    </lineage>
</organism>
<accession>A0ABS7UL76</accession>
<evidence type="ECO:0000313" key="1">
    <source>
        <dbReference type="EMBL" id="MBZ5749076.1"/>
    </source>
</evidence>
<name>A0ABS7UL76_9BACI</name>
<dbReference type="PANTHER" id="PTHR37316:SF3">
    <property type="entry name" value="TEICHOIC ACID GLYCEROL-PHOSPHATE TRANSFERASE"/>
    <property type="match status" value="1"/>
</dbReference>
<evidence type="ECO:0000313" key="2">
    <source>
        <dbReference type="Proteomes" id="UP001165287"/>
    </source>
</evidence>
<dbReference type="SUPFAM" id="SSF53756">
    <property type="entry name" value="UDP-Glycosyltransferase/glycogen phosphorylase"/>
    <property type="match status" value="1"/>
</dbReference>
<dbReference type="EMBL" id="JAIQUM010000003">
    <property type="protein sequence ID" value="MBZ5749076.1"/>
    <property type="molecule type" value="Genomic_DNA"/>
</dbReference>
<dbReference type="InterPro" id="IPR043148">
    <property type="entry name" value="TagF_C"/>
</dbReference>
<dbReference type="RefSeq" id="WP_224136512.1">
    <property type="nucleotide sequence ID" value="NZ_JAIQUM010000003.1"/>
</dbReference>
<reference evidence="1" key="1">
    <citation type="submission" date="2024-05" db="EMBL/GenBank/DDBJ databases">
        <title>Metabacillus sp. nov., isolated from the rhizosphere soil of tomato plants.</title>
        <authorList>
            <person name="Ma R."/>
        </authorList>
    </citation>
    <scope>NUCLEOTIDE SEQUENCE</scope>
    <source>
        <strain evidence="1">DBTR6</strain>
    </source>
</reference>
<sequence length="727" mass="86745">MEWLQLKNIKPKHSIIADNLFITKNNEICFEINDKSVTFHFEIVIINRKSKEKMYLDFNKMDDCILIPISQFTGKTLKTSRWDMYLEHVQENSKVISRIEQHVESTTERISGKISIDNDMFVVPYMTKDHKFAIYICSNDQYLKEKYPGYAFLRKINMDNKSGTLSFKTFIQMDGLKDFKVTNILLRLRHDHNQQMVVHEIDVKDTGVNKKEITCSVNLNNLHFQQFYWDVFVAIQVENGEQRFIRIVNDSYLISKKLKHRMLKYTIHTDDNYQIYPYITMHGGFSITYRQKGEYEALKYKVNEYVAFFLYRILFWYFSFNPIWLIHEKYSETAQDNGFYFFKDCYENHYSQKIYYVIKKDSQDTKNLTKYKKRVVYFMSVKHLLLLIASKLIISSETKGHGYAWRVSRGVIRDYVVAKKFVFLQHGVLGLKKVENTFKVNSANSADLFIVSSDFEKEIVENDFDYHPKNIAVTGLARWDVLEDKSEVSSKAMKEILLMPTWRNWLEEVEDGKFMESDYYQSYSALLQSKKLNNLLKENNVRLNFYIHPKFMPYVPHFHTNRSNVRIIQFGDEKVNELIMRSSLLITDYSSVAWEMHYLKKPVLFFQFDLAKYNEYQGAYLDLENDLFGEVTYDATTLVDKIEEYIHTNFKEKPIFTLKRNQYFKYNDKQNSSRIFNEIKLKEKDLVKRGDLLSVIRKSDLIQSTWFRYKKIRFVRNLGSKILAMLK</sequence>
<dbReference type="Proteomes" id="UP001165287">
    <property type="component" value="Unassembled WGS sequence"/>
</dbReference>
<gene>
    <name evidence="1" type="ORF">K9V48_02195</name>
</gene>
<dbReference type="PANTHER" id="PTHR37316">
    <property type="entry name" value="TEICHOIC ACID GLYCEROL-PHOSPHATE PRIMASE"/>
    <property type="match status" value="1"/>
</dbReference>
<keyword evidence="2" id="KW-1185">Reference proteome</keyword>
<protein>
    <submittedName>
        <fullName evidence="1">CDP-glycerol glycerophosphotransferase family protein</fullName>
    </submittedName>
</protein>
<comment type="caution">
    <text evidence="1">The sequence shown here is derived from an EMBL/GenBank/DDBJ whole genome shotgun (WGS) entry which is preliminary data.</text>
</comment>
<dbReference type="InterPro" id="IPR051612">
    <property type="entry name" value="Teichoic_Acid_Biosynth"/>
</dbReference>
<dbReference type="InterPro" id="IPR007554">
    <property type="entry name" value="Glycerophosphate_synth"/>
</dbReference>
<proteinExistence type="predicted"/>